<feature type="compositionally biased region" description="Basic residues" evidence="1">
    <location>
        <begin position="1"/>
        <end position="22"/>
    </location>
</feature>
<feature type="non-terminal residue" evidence="2">
    <location>
        <position position="1"/>
    </location>
</feature>
<feature type="compositionally biased region" description="Basic residues" evidence="1">
    <location>
        <begin position="112"/>
        <end position="125"/>
    </location>
</feature>
<reference evidence="2" key="1">
    <citation type="submission" date="2020-02" db="EMBL/GenBank/DDBJ databases">
        <authorList>
            <person name="Meier V. D."/>
        </authorList>
    </citation>
    <scope>NUCLEOTIDE SEQUENCE</scope>
    <source>
        <strain evidence="2">AVDCRST_MAG45</strain>
    </source>
</reference>
<feature type="compositionally biased region" description="Low complexity" evidence="1">
    <location>
        <begin position="98"/>
        <end position="111"/>
    </location>
</feature>
<name>A0A6J4T2E4_9ACTN</name>
<feature type="compositionally biased region" description="Basic residues" evidence="1">
    <location>
        <begin position="31"/>
        <end position="58"/>
    </location>
</feature>
<organism evidence="2">
    <name type="scientific">uncultured Solirubrobacterales bacterium</name>
    <dbReference type="NCBI Taxonomy" id="768556"/>
    <lineage>
        <taxon>Bacteria</taxon>
        <taxon>Bacillati</taxon>
        <taxon>Actinomycetota</taxon>
        <taxon>Thermoleophilia</taxon>
        <taxon>Solirubrobacterales</taxon>
        <taxon>environmental samples</taxon>
    </lineage>
</organism>
<dbReference type="AlphaFoldDB" id="A0A6J4T2E4"/>
<evidence type="ECO:0000256" key="1">
    <source>
        <dbReference type="SAM" id="MobiDB-lite"/>
    </source>
</evidence>
<feature type="compositionally biased region" description="Low complexity" evidence="1">
    <location>
        <begin position="59"/>
        <end position="79"/>
    </location>
</feature>
<feature type="non-terminal residue" evidence="2">
    <location>
        <position position="254"/>
    </location>
</feature>
<feature type="compositionally biased region" description="Low complexity" evidence="1">
    <location>
        <begin position="214"/>
        <end position="227"/>
    </location>
</feature>
<feature type="compositionally biased region" description="Basic and acidic residues" evidence="1">
    <location>
        <begin position="153"/>
        <end position="170"/>
    </location>
</feature>
<proteinExistence type="predicted"/>
<gene>
    <name evidence="2" type="ORF">AVDCRST_MAG45-1989</name>
</gene>
<feature type="region of interest" description="Disordered" evidence="1">
    <location>
        <begin position="1"/>
        <end position="254"/>
    </location>
</feature>
<protein>
    <submittedName>
        <fullName evidence="2">Uncharacterized protein</fullName>
    </submittedName>
</protein>
<accession>A0A6J4T2E4</accession>
<sequence>ADGRLPRRARGARSGARIRARGAGRGAAVRPRGRAPARDHGRRAAARGRRAGRARAARPARPPARAAGPGRAQPSRAAGDASGCGVDPVRGGDPGHTRAAGLRGRAALGAAARRRAQRPASHRCRLLATARGNEPCPPSPPRGGRRAVPAVDHGPDDPRRGRARLVDERALSGAPRGRTRARSLGPRRSGLRRRDHVARWVARARRGRRRARDASAAARGAARGGARALRRSRCRHGSAPRPARAGRAVERRRV</sequence>
<feature type="compositionally biased region" description="Basic residues" evidence="1">
    <location>
        <begin position="228"/>
        <end position="238"/>
    </location>
</feature>
<evidence type="ECO:0000313" key="2">
    <source>
        <dbReference type="EMBL" id="CAA9512319.1"/>
    </source>
</evidence>
<dbReference type="EMBL" id="CADCVU010000168">
    <property type="protein sequence ID" value="CAA9512319.1"/>
    <property type="molecule type" value="Genomic_DNA"/>
</dbReference>
<feature type="compositionally biased region" description="Basic residues" evidence="1">
    <location>
        <begin position="189"/>
        <end position="211"/>
    </location>
</feature>